<dbReference type="PANTHER" id="PTHR24305">
    <property type="entry name" value="CYTOCHROME P450"/>
    <property type="match status" value="1"/>
</dbReference>
<organism evidence="7 8">
    <name type="scientific">Diaporthe australafricana</name>
    <dbReference type="NCBI Taxonomy" id="127596"/>
    <lineage>
        <taxon>Eukaryota</taxon>
        <taxon>Fungi</taxon>
        <taxon>Dikarya</taxon>
        <taxon>Ascomycota</taxon>
        <taxon>Pezizomycotina</taxon>
        <taxon>Sordariomycetes</taxon>
        <taxon>Sordariomycetidae</taxon>
        <taxon>Diaporthales</taxon>
        <taxon>Diaporthaceae</taxon>
        <taxon>Diaporthe</taxon>
    </lineage>
</organism>
<keyword evidence="4 6" id="KW-0479">Metal-binding</keyword>
<keyword evidence="6" id="KW-0503">Monooxygenase</keyword>
<comment type="cofactor">
    <cofactor evidence="1">
        <name>heme</name>
        <dbReference type="ChEBI" id="CHEBI:30413"/>
    </cofactor>
</comment>
<proteinExistence type="inferred from homology"/>
<dbReference type="EMBL" id="JAWRVE010000001">
    <property type="protein sequence ID" value="KAL1884002.1"/>
    <property type="molecule type" value="Genomic_DNA"/>
</dbReference>
<keyword evidence="3 6" id="KW-0349">Heme</keyword>
<evidence type="ECO:0000313" key="7">
    <source>
        <dbReference type="EMBL" id="KAL1884002.1"/>
    </source>
</evidence>
<dbReference type="InterPro" id="IPR001128">
    <property type="entry name" value="Cyt_P450"/>
</dbReference>
<dbReference type="CDD" id="cd11058">
    <property type="entry name" value="CYP60B-like"/>
    <property type="match status" value="1"/>
</dbReference>
<dbReference type="SUPFAM" id="SSF48264">
    <property type="entry name" value="Cytochrome P450"/>
    <property type="match status" value="1"/>
</dbReference>
<keyword evidence="5 6" id="KW-0408">Iron</keyword>
<dbReference type="Pfam" id="PF00067">
    <property type="entry name" value="p450"/>
    <property type="match status" value="1"/>
</dbReference>
<dbReference type="PROSITE" id="PS00086">
    <property type="entry name" value="CYTOCHROME_P450"/>
    <property type="match status" value="1"/>
</dbReference>
<reference evidence="7 8" key="1">
    <citation type="journal article" date="2024" name="IMA Fungus">
        <title>IMA Genome - F19 : A genome assembly and annotation guide to empower mycologists, including annotated draft genome sequences of Ceratocystis pirilliformis, Diaporthe australafricana, Fusarium ophioides, Paecilomyces lecythidis, and Sporothrix stenoceras.</title>
        <authorList>
            <person name="Aylward J."/>
            <person name="Wilson A.M."/>
            <person name="Visagie C.M."/>
            <person name="Spraker J."/>
            <person name="Barnes I."/>
            <person name="Buitendag C."/>
            <person name="Ceriani C."/>
            <person name="Del Mar Angel L."/>
            <person name="du Plessis D."/>
            <person name="Fuchs T."/>
            <person name="Gasser K."/>
            <person name="Kramer D."/>
            <person name="Li W."/>
            <person name="Munsamy K."/>
            <person name="Piso A."/>
            <person name="Price J.L."/>
            <person name="Sonnekus B."/>
            <person name="Thomas C."/>
            <person name="van der Nest A."/>
            <person name="van Dijk A."/>
            <person name="van Heerden A."/>
            <person name="van Vuuren N."/>
            <person name="Yilmaz N."/>
            <person name="Duong T.A."/>
            <person name="van der Merwe N.A."/>
            <person name="Wingfield M.J."/>
            <person name="Wingfield B.D."/>
        </authorList>
    </citation>
    <scope>NUCLEOTIDE SEQUENCE [LARGE SCALE GENOMIC DNA]</scope>
    <source>
        <strain evidence="7 8">CMW 18300</strain>
    </source>
</reference>
<keyword evidence="6" id="KW-0560">Oxidoreductase</keyword>
<dbReference type="PRINTS" id="PR00385">
    <property type="entry name" value="P450"/>
</dbReference>
<gene>
    <name evidence="7" type="ORF">Daus18300_000111</name>
</gene>
<dbReference type="Gene3D" id="1.10.630.10">
    <property type="entry name" value="Cytochrome P450"/>
    <property type="match status" value="1"/>
</dbReference>
<sequence>MFVLGLLPAILIFWLLAFSAWHILYNLCLHPLARYPGPPLAALSKLVFLYYYVTGDAVTWLDYCHRKYGEVVRIEPCRLSYTAPEAWKDIYGHTTATHKANSKENKNSKQLFSNGTYSISSAHGSEHSRLRKLFSNAFSDRAIKKQEPMLMHYAHQMVDLIRREISGPRSDNGSVVYNAVSLLNFATFDIMADLAFGESLGSLENGGNPWVEAVMVNFKTMIIKSALRSHPWISCVWQLFQKDEDKRASTLHVQSSHDRVTRRLEKGPDARDDIWGLVLRAEGPNALTRTEMNNNANNFMIAGTETTATALSALTYLLLKHPDKLDRVVKEVRSIHNEDDLKGDAVKQMKYFNACLEEALRMHPPVPCGGLRVIGQGGNTILGHCLPEDTKMSIANWTIYRHPKYWKDGDSFIPERWIAGEPGYEDYYAYDRRDACQPFGIGPRACIGKK</sequence>
<dbReference type="InterPro" id="IPR036396">
    <property type="entry name" value="Cyt_P450_sf"/>
</dbReference>
<dbReference type="InterPro" id="IPR017972">
    <property type="entry name" value="Cyt_P450_CS"/>
</dbReference>
<protein>
    <recommendedName>
        <fullName evidence="9">Cytochrome P450</fullName>
    </recommendedName>
</protein>
<dbReference type="PRINTS" id="PR00463">
    <property type="entry name" value="EP450I"/>
</dbReference>
<evidence type="ECO:0000256" key="4">
    <source>
        <dbReference type="ARBA" id="ARBA00022723"/>
    </source>
</evidence>
<dbReference type="Proteomes" id="UP001583177">
    <property type="component" value="Unassembled WGS sequence"/>
</dbReference>
<keyword evidence="8" id="KW-1185">Reference proteome</keyword>
<dbReference type="InterPro" id="IPR002401">
    <property type="entry name" value="Cyt_P450_E_grp-I"/>
</dbReference>
<evidence type="ECO:0000256" key="2">
    <source>
        <dbReference type="ARBA" id="ARBA00010617"/>
    </source>
</evidence>
<evidence type="ECO:0000256" key="6">
    <source>
        <dbReference type="RuleBase" id="RU000461"/>
    </source>
</evidence>
<evidence type="ECO:0000313" key="8">
    <source>
        <dbReference type="Proteomes" id="UP001583177"/>
    </source>
</evidence>
<evidence type="ECO:0000256" key="3">
    <source>
        <dbReference type="ARBA" id="ARBA00022617"/>
    </source>
</evidence>
<comment type="caution">
    <text evidence="7">The sequence shown here is derived from an EMBL/GenBank/DDBJ whole genome shotgun (WGS) entry which is preliminary data.</text>
</comment>
<accession>A0ABR3Y851</accession>
<evidence type="ECO:0000256" key="5">
    <source>
        <dbReference type="ARBA" id="ARBA00023004"/>
    </source>
</evidence>
<comment type="similarity">
    <text evidence="2 6">Belongs to the cytochrome P450 family.</text>
</comment>
<dbReference type="PANTHER" id="PTHR24305:SF210">
    <property type="entry name" value="CYTOCHROME P450 MONOOXYGENASE ASQL-RELATED"/>
    <property type="match status" value="1"/>
</dbReference>
<evidence type="ECO:0008006" key="9">
    <source>
        <dbReference type="Google" id="ProtNLM"/>
    </source>
</evidence>
<dbReference type="InterPro" id="IPR050121">
    <property type="entry name" value="Cytochrome_P450_monoxygenase"/>
</dbReference>
<evidence type="ECO:0000256" key="1">
    <source>
        <dbReference type="ARBA" id="ARBA00001971"/>
    </source>
</evidence>
<name>A0ABR3Y851_9PEZI</name>